<keyword evidence="1" id="KW-0678">Repressor</keyword>
<dbReference type="PANTHER" id="PTHR43479:SF11">
    <property type="entry name" value="ACREF_ENVCD OPERON REPRESSOR-RELATED"/>
    <property type="match status" value="1"/>
</dbReference>
<dbReference type="GO" id="GO:0003677">
    <property type="term" value="F:DNA binding"/>
    <property type="evidence" value="ECO:0007669"/>
    <property type="project" value="UniProtKB-UniRule"/>
</dbReference>
<dbReference type="PRINTS" id="PR00455">
    <property type="entry name" value="HTHTETR"/>
</dbReference>
<dbReference type="Proteomes" id="UP000247978">
    <property type="component" value="Unassembled WGS sequence"/>
</dbReference>
<dbReference type="RefSeq" id="WP_110396256.1">
    <property type="nucleotide sequence ID" value="NZ_JADIJL010000011.1"/>
</dbReference>
<evidence type="ECO:0000256" key="1">
    <source>
        <dbReference type="ARBA" id="ARBA00022491"/>
    </source>
</evidence>
<evidence type="ECO:0000256" key="3">
    <source>
        <dbReference type="PROSITE-ProRule" id="PRU00335"/>
    </source>
</evidence>
<organism evidence="5 6">
    <name type="scientific">Pseudogracilibacillus auburnensis</name>
    <dbReference type="NCBI Taxonomy" id="1494959"/>
    <lineage>
        <taxon>Bacteria</taxon>
        <taxon>Bacillati</taxon>
        <taxon>Bacillota</taxon>
        <taxon>Bacilli</taxon>
        <taxon>Bacillales</taxon>
        <taxon>Bacillaceae</taxon>
        <taxon>Pseudogracilibacillus</taxon>
    </lineage>
</organism>
<dbReference type="EMBL" id="QJJQ01000011">
    <property type="protein sequence ID" value="PXW85341.1"/>
    <property type="molecule type" value="Genomic_DNA"/>
</dbReference>
<gene>
    <name evidence="5" type="ORF">DFR56_111109</name>
</gene>
<protein>
    <submittedName>
        <fullName evidence="5">TetR family transcriptional regulator</fullName>
    </submittedName>
</protein>
<dbReference type="PROSITE" id="PS50977">
    <property type="entry name" value="HTH_TETR_2"/>
    <property type="match status" value="1"/>
</dbReference>
<evidence type="ECO:0000259" key="4">
    <source>
        <dbReference type="PROSITE" id="PS50977"/>
    </source>
</evidence>
<feature type="DNA-binding region" description="H-T-H motif" evidence="3">
    <location>
        <begin position="27"/>
        <end position="46"/>
    </location>
</feature>
<name>A0A2V3VWV2_9BACI</name>
<accession>A0A2V3VWV2</accession>
<evidence type="ECO:0000256" key="2">
    <source>
        <dbReference type="ARBA" id="ARBA00023125"/>
    </source>
</evidence>
<dbReference type="InterPro" id="IPR050624">
    <property type="entry name" value="HTH-type_Tx_Regulator"/>
</dbReference>
<dbReference type="SUPFAM" id="SSF46689">
    <property type="entry name" value="Homeodomain-like"/>
    <property type="match status" value="1"/>
</dbReference>
<dbReference type="Gene3D" id="1.10.357.10">
    <property type="entry name" value="Tetracycline Repressor, domain 2"/>
    <property type="match status" value="1"/>
</dbReference>
<evidence type="ECO:0000313" key="6">
    <source>
        <dbReference type="Proteomes" id="UP000247978"/>
    </source>
</evidence>
<keyword evidence="6" id="KW-1185">Reference proteome</keyword>
<dbReference type="Pfam" id="PF00440">
    <property type="entry name" value="TetR_N"/>
    <property type="match status" value="1"/>
</dbReference>
<evidence type="ECO:0000313" key="5">
    <source>
        <dbReference type="EMBL" id="PXW85341.1"/>
    </source>
</evidence>
<proteinExistence type="predicted"/>
<dbReference type="NCBIfam" id="NF037937">
    <property type="entry name" value="septum_RefZ"/>
    <property type="match status" value="1"/>
</dbReference>
<dbReference type="PANTHER" id="PTHR43479">
    <property type="entry name" value="ACREF/ENVCD OPERON REPRESSOR-RELATED"/>
    <property type="match status" value="1"/>
</dbReference>
<dbReference type="OrthoDB" id="9789566at2"/>
<sequence>MKINQTKQKVVEAASSLFFQKGFHGTSVRDIAEYASVNVSLISYYFNSKQGLLEYAVTNYYEMYLTIVNEEITNNEHIHPIEKLKKVIYAIIQYKTDYFQLTSFINRELSLDSTFVREMTVTYLAKENHVLSELFFPILSKENKKQRFYLYMQLKGMLMSPYMLKNEWNNQMVDQQSFRHFIKNYVKTIDQWIDFIADKDK</sequence>
<feature type="domain" description="HTH tetR-type" evidence="4">
    <location>
        <begin position="4"/>
        <end position="64"/>
    </location>
</feature>
<dbReference type="AlphaFoldDB" id="A0A2V3VWV2"/>
<reference evidence="5 6" key="1">
    <citation type="submission" date="2018-05" db="EMBL/GenBank/DDBJ databases">
        <title>Genomic Encyclopedia of Type Strains, Phase IV (KMG-IV): sequencing the most valuable type-strain genomes for metagenomic binning, comparative biology and taxonomic classification.</title>
        <authorList>
            <person name="Goeker M."/>
        </authorList>
    </citation>
    <scope>NUCLEOTIDE SEQUENCE [LARGE SCALE GENOMIC DNA]</scope>
    <source>
        <strain evidence="5 6">DSM 28556</strain>
    </source>
</reference>
<dbReference type="InterPro" id="IPR001647">
    <property type="entry name" value="HTH_TetR"/>
</dbReference>
<dbReference type="InterPro" id="IPR009057">
    <property type="entry name" value="Homeodomain-like_sf"/>
</dbReference>
<keyword evidence="2 3" id="KW-0238">DNA-binding</keyword>
<comment type="caution">
    <text evidence="5">The sequence shown here is derived from an EMBL/GenBank/DDBJ whole genome shotgun (WGS) entry which is preliminary data.</text>
</comment>